<dbReference type="AlphaFoldDB" id="A0A5P1UY66"/>
<sequence length="233" mass="27345">MSENLRNSYNRWTHPDSLEFPPQEQKVCVITEPLCNQYIKARNYYVAQPYNFMIGIEEWVNIKNSIELLMAVRFGMEYDVNTFPDGYIHDTAFHTQMYIKFHNYVLKHSLKEIPKIVGEFQQTAFKVRFLSTFAVNDLRELRNVGPFAQGKGAVKAIKDLQKTVSRLNVVEATRDLENLTLNGGPLHINRLMFKRVFKQDFHPGMVQILRNQGIYRGDPENVRYAEFDKKFSR</sequence>
<dbReference type="EMBL" id="CP043909">
    <property type="protein sequence ID" value="QER40116.1"/>
    <property type="molecule type" value="Genomic_DNA"/>
</dbReference>
<reference evidence="1 2" key="1">
    <citation type="submission" date="2019-09" db="EMBL/GenBank/DDBJ databases">
        <title>Acinetobacter sp. C16S1 isolated from saline soil.</title>
        <authorList>
            <person name="Xu L."/>
            <person name="Sun J.-Q."/>
        </authorList>
    </citation>
    <scope>NUCLEOTIDE SEQUENCE [LARGE SCALE GENOMIC DNA]</scope>
    <source>
        <strain evidence="1 2">C16S1</strain>
    </source>
</reference>
<accession>A0A5P1UY66</accession>
<dbReference type="Proteomes" id="UP000325177">
    <property type="component" value="Chromosome"/>
</dbReference>
<keyword evidence="2" id="KW-1185">Reference proteome</keyword>
<gene>
    <name evidence="1" type="ORF">F2A31_10480</name>
</gene>
<organism evidence="1 2">
    <name type="scientific">Acinetobacter suaedae</name>
    <dbReference type="NCBI Taxonomy" id="2609668"/>
    <lineage>
        <taxon>Bacteria</taxon>
        <taxon>Pseudomonadati</taxon>
        <taxon>Pseudomonadota</taxon>
        <taxon>Gammaproteobacteria</taxon>
        <taxon>Moraxellales</taxon>
        <taxon>Moraxellaceae</taxon>
        <taxon>Acinetobacter</taxon>
    </lineage>
</organism>
<evidence type="ECO:0000313" key="2">
    <source>
        <dbReference type="Proteomes" id="UP000325177"/>
    </source>
</evidence>
<dbReference type="KEGG" id="asue:F2A31_10480"/>
<evidence type="ECO:0000313" key="1">
    <source>
        <dbReference type="EMBL" id="QER40116.1"/>
    </source>
</evidence>
<proteinExistence type="predicted"/>
<protein>
    <submittedName>
        <fullName evidence="1">Uncharacterized protein</fullName>
    </submittedName>
</protein>
<dbReference type="RefSeq" id="WP_150026331.1">
    <property type="nucleotide sequence ID" value="NZ_CP043909.1"/>
</dbReference>
<name>A0A5P1UY66_9GAMM</name>